<dbReference type="InterPro" id="IPR001123">
    <property type="entry name" value="LeuE-type"/>
</dbReference>
<dbReference type="EMBL" id="FXZM01000001">
    <property type="protein sequence ID" value="SMY10612.1"/>
    <property type="molecule type" value="Genomic_DNA"/>
</dbReference>
<feature type="transmembrane region" description="Helical" evidence="6">
    <location>
        <begin position="54"/>
        <end position="78"/>
    </location>
</feature>
<dbReference type="GO" id="GO:0015171">
    <property type="term" value="F:amino acid transmembrane transporter activity"/>
    <property type="evidence" value="ECO:0007669"/>
    <property type="project" value="TreeGrafter"/>
</dbReference>
<keyword evidence="4 6" id="KW-1133">Transmembrane helix</keyword>
<dbReference type="PANTHER" id="PTHR30086:SF20">
    <property type="entry name" value="ARGININE EXPORTER PROTEIN ARGO-RELATED"/>
    <property type="match status" value="1"/>
</dbReference>
<sequence length="220" mass="23311">MHVVFTVRAAYVRRMPVLALLATGFLTGVGLIIAIGPQNAFILRQGIRRERVAVVVLVCVIADVALIALGTAGIGIVFEHAPWVVEIMRWGGVAYLVWFAWTSIRSAFGDSEALAPTASGATTAEGRSAVSVVAATAALTFLNPHVYLDTVVMLGTVANQHEARWVFSGGAMLGSLVWFAALGWGAHLLAPVLRSPRVWRVVDVAIAAVMLMIAARLAVA</sequence>
<name>A0A2H1L175_9MICO</name>
<evidence type="ECO:0000256" key="4">
    <source>
        <dbReference type="ARBA" id="ARBA00022989"/>
    </source>
</evidence>
<keyword evidence="3 6" id="KW-0812">Transmembrane</keyword>
<proteinExistence type="predicted"/>
<dbReference type="PANTHER" id="PTHR30086">
    <property type="entry name" value="ARGININE EXPORTER PROTEIN ARGO"/>
    <property type="match status" value="1"/>
</dbReference>
<evidence type="ECO:0000256" key="3">
    <source>
        <dbReference type="ARBA" id="ARBA00022692"/>
    </source>
</evidence>
<feature type="transmembrane region" description="Helical" evidence="6">
    <location>
        <begin position="201"/>
        <end position="219"/>
    </location>
</feature>
<keyword evidence="8" id="KW-1185">Reference proteome</keyword>
<keyword evidence="5 6" id="KW-0472">Membrane</keyword>
<feature type="transmembrane region" description="Helical" evidence="6">
    <location>
        <begin position="129"/>
        <end position="147"/>
    </location>
</feature>
<evidence type="ECO:0000256" key="6">
    <source>
        <dbReference type="SAM" id="Phobius"/>
    </source>
</evidence>
<dbReference type="GO" id="GO:0005886">
    <property type="term" value="C:plasma membrane"/>
    <property type="evidence" value="ECO:0007669"/>
    <property type="project" value="UniProtKB-SubCell"/>
</dbReference>
<accession>A0A2H1L175</accession>
<gene>
    <name evidence="7" type="ORF">BJEO58_00183</name>
</gene>
<comment type="subcellular location">
    <subcellularLocation>
        <location evidence="1">Cell membrane</location>
        <topology evidence="1">Multi-pass membrane protein</topology>
    </subcellularLocation>
</comment>
<dbReference type="Proteomes" id="UP000234462">
    <property type="component" value="Unassembled WGS sequence"/>
</dbReference>
<evidence type="ECO:0000256" key="1">
    <source>
        <dbReference type="ARBA" id="ARBA00004651"/>
    </source>
</evidence>
<evidence type="ECO:0000313" key="8">
    <source>
        <dbReference type="Proteomes" id="UP000234462"/>
    </source>
</evidence>
<feature type="transmembrane region" description="Helical" evidence="6">
    <location>
        <begin position="20"/>
        <end position="42"/>
    </location>
</feature>
<evidence type="ECO:0000256" key="5">
    <source>
        <dbReference type="ARBA" id="ARBA00023136"/>
    </source>
</evidence>
<evidence type="ECO:0000256" key="2">
    <source>
        <dbReference type="ARBA" id="ARBA00022475"/>
    </source>
</evidence>
<keyword evidence="2" id="KW-1003">Cell membrane</keyword>
<protein>
    <submittedName>
        <fullName evidence="7">L-lysine exporter family protein LysE/ArgO</fullName>
    </submittedName>
</protein>
<evidence type="ECO:0000313" key="7">
    <source>
        <dbReference type="EMBL" id="SMY10612.1"/>
    </source>
</evidence>
<feature type="transmembrane region" description="Helical" evidence="6">
    <location>
        <begin position="90"/>
        <end position="108"/>
    </location>
</feature>
<reference evidence="8" key="1">
    <citation type="submission" date="2017-03" db="EMBL/GenBank/DDBJ databases">
        <authorList>
            <person name="Monnet C."/>
        </authorList>
    </citation>
    <scope>NUCLEOTIDE SEQUENCE [LARGE SCALE GENOMIC DNA]</scope>
    <source>
        <strain evidence="8">SJ5-8</strain>
    </source>
</reference>
<dbReference type="AlphaFoldDB" id="A0A2H1L175"/>
<dbReference type="Pfam" id="PF01810">
    <property type="entry name" value="LysE"/>
    <property type="match status" value="1"/>
</dbReference>
<organism evidence="7 8">
    <name type="scientific">Brevibacterium jeotgali</name>
    <dbReference type="NCBI Taxonomy" id="1262550"/>
    <lineage>
        <taxon>Bacteria</taxon>
        <taxon>Bacillati</taxon>
        <taxon>Actinomycetota</taxon>
        <taxon>Actinomycetes</taxon>
        <taxon>Micrococcales</taxon>
        <taxon>Brevibacteriaceae</taxon>
        <taxon>Brevibacterium</taxon>
    </lineage>
</organism>
<feature type="transmembrane region" description="Helical" evidence="6">
    <location>
        <begin position="167"/>
        <end position="189"/>
    </location>
</feature>